<dbReference type="Proteomes" id="UP001223261">
    <property type="component" value="Chromosome"/>
</dbReference>
<sequence length="56" mass="6529">MIYVRVFNTGQVETIEVFQNDIGIAVFDTDQEMYDYFSTSKPLVKDLVDGKQMELF</sequence>
<organism evidence="1 2">
    <name type="scientific">Mammaliicoccus lentus</name>
    <name type="common">Staphylococcus lentus</name>
    <dbReference type="NCBI Taxonomy" id="42858"/>
    <lineage>
        <taxon>Bacteria</taxon>
        <taxon>Bacillati</taxon>
        <taxon>Bacillota</taxon>
        <taxon>Bacilli</taxon>
        <taxon>Bacillales</taxon>
        <taxon>Staphylococcaceae</taxon>
        <taxon>Mammaliicoccus</taxon>
    </lineage>
</organism>
<dbReference type="AlphaFoldDB" id="A0AAX3W2G4"/>
<name>A0AAX3W2G4_MAMLE</name>
<evidence type="ECO:0008006" key="3">
    <source>
        <dbReference type="Google" id="ProtNLM"/>
    </source>
</evidence>
<accession>A0AAX3W2G4</accession>
<evidence type="ECO:0000313" key="2">
    <source>
        <dbReference type="Proteomes" id="UP001223261"/>
    </source>
</evidence>
<proteinExistence type="predicted"/>
<protein>
    <recommendedName>
        <fullName evidence="3">KTSC domain-containing protein</fullName>
    </recommendedName>
</protein>
<gene>
    <name evidence="1" type="ORF">PYH69_09650</name>
</gene>
<reference evidence="1" key="1">
    <citation type="journal article" date="2023" name="Antibiotics">
        <title>Prevalence and Molecular Characterization of Methicillin-Resistant Staphylococci (MRS) and Mammaliicocci (MRM) in Dromedary Camels from Algeria: First Detection of SCCmec-mecC Hybrid in Methicillin-Resistant Mammaliicoccus lentus.</title>
        <authorList>
            <person name="Belhout C."/>
            <person name="Boyen F."/>
            <person name="Vereecke N."/>
            <person name="Theuns S."/>
            <person name="Taibi N."/>
            <person name="Stegger M."/>
            <person name="de la Fe-Rodriguez P.Y."/>
            <person name="Bouayad L."/>
            <person name="Elgroud R."/>
            <person name="Butaye P."/>
        </authorList>
    </citation>
    <scope>NUCLEOTIDE SEQUENCE</scope>
    <source>
        <strain evidence="1">7048</strain>
    </source>
</reference>
<dbReference type="EMBL" id="CP118848">
    <property type="protein sequence ID" value="WHI59020.1"/>
    <property type="molecule type" value="Genomic_DNA"/>
</dbReference>
<dbReference type="RefSeq" id="WP_282861790.1">
    <property type="nucleotide sequence ID" value="NZ_CP118848.1"/>
</dbReference>
<evidence type="ECO:0000313" key="1">
    <source>
        <dbReference type="EMBL" id="WHI59020.1"/>
    </source>
</evidence>